<protein>
    <submittedName>
        <fullName evidence="1">Uncharacterized protein</fullName>
    </submittedName>
</protein>
<dbReference type="InParanoid" id="A0A482XBN6"/>
<dbReference type="OrthoDB" id="445826at2759"/>
<organism evidence="1 2">
    <name type="scientific">Laodelphax striatellus</name>
    <name type="common">Small brown planthopper</name>
    <name type="synonym">Delphax striatella</name>
    <dbReference type="NCBI Taxonomy" id="195883"/>
    <lineage>
        <taxon>Eukaryota</taxon>
        <taxon>Metazoa</taxon>
        <taxon>Ecdysozoa</taxon>
        <taxon>Arthropoda</taxon>
        <taxon>Hexapoda</taxon>
        <taxon>Insecta</taxon>
        <taxon>Pterygota</taxon>
        <taxon>Neoptera</taxon>
        <taxon>Paraneoptera</taxon>
        <taxon>Hemiptera</taxon>
        <taxon>Auchenorrhyncha</taxon>
        <taxon>Fulgoroidea</taxon>
        <taxon>Delphacidae</taxon>
        <taxon>Criomorphinae</taxon>
        <taxon>Laodelphax</taxon>
    </lineage>
</organism>
<evidence type="ECO:0000313" key="1">
    <source>
        <dbReference type="EMBL" id="RZF43244.1"/>
    </source>
</evidence>
<reference evidence="1 2" key="1">
    <citation type="journal article" date="2017" name="Gigascience">
        <title>Genome sequence of the small brown planthopper, Laodelphax striatellus.</title>
        <authorList>
            <person name="Zhu J."/>
            <person name="Jiang F."/>
            <person name="Wang X."/>
            <person name="Yang P."/>
            <person name="Bao Y."/>
            <person name="Zhao W."/>
            <person name="Wang W."/>
            <person name="Lu H."/>
            <person name="Wang Q."/>
            <person name="Cui N."/>
            <person name="Li J."/>
            <person name="Chen X."/>
            <person name="Luo L."/>
            <person name="Yu J."/>
            <person name="Kang L."/>
            <person name="Cui F."/>
        </authorList>
    </citation>
    <scope>NUCLEOTIDE SEQUENCE [LARGE SCALE GENOMIC DNA]</scope>
    <source>
        <strain evidence="1">Lst14</strain>
    </source>
</reference>
<comment type="caution">
    <text evidence="1">The sequence shown here is derived from an EMBL/GenBank/DDBJ whole genome shotgun (WGS) entry which is preliminary data.</text>
</comment>
<dbReference type="Proteomes" id="UP000291343">
    <property type="component" value="Unassembled WGS sequence"/>
</dbReference>
<evidence type="ECO:0000313" key="2">
    <source>
        <dbReference type="Proteomes" id="UP000291343"/>
    </source>
</evidence>
<dbReference type="AlphaFoldDB" id="A0A482XBN6"/>
<dbReference type="EMBL" id="QKKF02012760">
    <property type="protein sequence ID" value="RZF43244.1"/>
    <property type="molecule type" value="Genomic_DNA"/>
</dbReference>
<feature type="non-terminal residue" evidence="1">
    <location>
        <position position="1"/>
    </location>
</feature>
<keyword evidence="2" id="KW-1185">Reference proteome</keyword>
<sequence length="104" mass="12155">KYLIKAILGKPQCNALFSEFDVLKIKQLYLKNVILYINKNKDKFQQRQTPYNLRESSITFTTIRSRLTVCNRQLNFMSNKLANIIPSSFIRNKISKSLINGINQ</sequence>
<name>A0A482XBN6_LAOST</name>
<accession>A0A482XBN6</accession>
<proteinExistence type="predicted"/>
<gene>
    <name evidence="1" type="ORF">LSTR_LSTR016024</name>
</gene>